<evidence type="ECO:0000256" key="1">
    <source>
        <dbReference type="SAM" id="MobiDB-lite"/>
    </source>
</evidence>
<feature type="region of interest" description="Disordered" evidence="1">
    <location>
        <begin position="655"/>
        <end position="685"/>
    </location>
</feature>
<feature type="region of interest" description="Disordered" evidence="1">
    <location>
        <begin position="122"/>
        <end position="156"/>
    </location>
</feature>
<feature type="region of interest" description="Disordered" evidence="1">
    <location>
        <begin position="1"/>
        <end position="40"/>
    </location>
</feature>
<feature type="compositionally biased region" description="Polar residues" evidence="1">
    <location>
        <begin position="228"/>
        <end position="240"/>
    </location>
</feature>
<dbReference type="EMBL" id="JANIEX010000137">
    <property type="protein sequence ID" value="KAJ3572576.1"/>
    <property type="molecule type" value="Genomic_DNA"/>
</dbReference>
<evidence type="ECO:0000313" key="2">
    <source>
        <dbReference type="EMBL" id="KAJ3572576.1"/>
    </source>
</evidence>
<feature type="compositionally biased region" description="Acidic residues" evidence="1">
    <location>
        <begin position="262"/>
        <end position="275"/>
    </location>
</feature>
<reference evidence="2" key="1">
    <citation type="submission" date="2022-07" db="EMBL/GenBank/DDBJ databases">
        <title>Genome Sequence of Leucocoprinus birnbaumii.</title>
        <authorList>
            <person name="Buettner E."/>
        </authorList>
    </citation>
    <scope>NUCLEOTIDE SEQUENCE</scope>
    <source>
        <strain evidence="2">VT141</strain>
    </source>
</reference>
<feature type="compositionally biased region" description="Pro residues" evidence="1">
    <location>
        <begin position="214"/>
        <end position="223"/>
    </location>
</feature>
<proteinExistence type="predicted"/>
<feature type="region of interest" description="Disordered" evidence="1">
    <location>
        <begin position="318"/>
        <end position="408"/>
    </location>
</feature>
<keyword evidence="3" id="KW-1185">Reference proteome</keyword>
<organism evidence="2 3">
    <name type="scientific">Leucocoprinus birnbaumii</name>
    <dbReference type="NCBI Taxonomy" id="56174"/>
    <lineage>
        <taxon>Eukaryota</taxon>
        <taxon>Fungi</taxon>
        <taxon>Dikarya</taxon>
        <taxon>Basidiomycota</taxon>
        <taxon>Agaricomycotina</taxon>
        <taxon>Agaricomycetes</taxon>
        <taxon>Agaricomycetidae</taxon>
        <taxon>Agaricales</taxon>
        <taxon>Agaricineae</taxon>
        <taxon>Agaricaceae</taxon>
        <taxon>Leucocoprinus</taxon>
    </lineage>
</organism>
<gene>
    <name evidence="2" type="ORF">NP233_g2992</name>
</gene>
<feature type="compositionally biased region" description="Low complexity" evidence="1">
    <location>
        <begin position="321"/>
        <end position="342"/>
    </location>
</feature>
<evidence type="ECO:0000313" key="3">
    <source>
        <dbReference type="Proteomes" id="UP001213000"/>
    </source>
</evidence>
<feature type="compositionally biased region" description="Low complexity" evidence="1">
    <location>
        <begin position="1"/>
        <end position="11"/>
    </location>
</feature>
<comment type="caution">
    <text evidence="2">The sequence shown here is derived from an EMBL/GenBank/DDBJ whole genome shotgun (WGS) entry which is preliminary data.</text>
</comment>
<dbReference type="AlphaFoldDB" id="A0AAD5YYA6"/>
<name>A0AAD5YYA6_9AGAR</name>
<feature type="region of interest" description="Disordered" evidence="1">
    <location>
        <begin position="182"/>
        <end position="287"/>
    </location>
</feature>
<sequence>MARPRSASPSQQRRDAPDGDPPSYASTLVPNSHHKKKMVERRQKLIEDIRKIDEQLAEVNAGSIVWKLLSEGRKTAQETLVGVESEIARHAPAPAANPAPPPTNAMEVDDEIEIIEVIAPPGRILRPRPPQGQPPALMQGTPRTRPDPSRVARRASSYSSCKPPISLCRFSFVSFFLTPSNCKVPRRKQPTMTPVPPQGQRSTMGMSQIHAAHPEPPASPPPRKASAVTSTPIQGASCSDITHHAPFERVQGSSHTSPAPMDIDDENNGASEEEPPQSPPIALISPLSTGGCAKQTIQDVSRALVDKYASGLLPTVTSTNAASPSALAPSVPMPSSSKAGGKPPKKKQKKSSASDLPPPLPTEPESDHETHTPPPDSEVLVPHSEGRGPTSPPPETINPPQASQGSKAIPRNLPRLFGMQSGAPWLHLVPGLFSIPTREQMGPAGELKCLSCISQCREGCVHRGKKETAQFKSVSNTHQLLEGVLRCAPCQAAKAAHCSHQKKAALWQTWSEQLRAPTLASNTHLQSRLRSLTTSWNIVESAQTAYDLALQRYQHDVSEFAQELLQAEEFFSFNPKYWMESGLVETAASRDAVFDAARTVLTSGPNTSLQDSALDLFESHRSFVRNLAVGAGIQAPVLPVPMPLTWEARHRAAVLSMPPEQSASDTQDSKGKGKQRATTPRDSED</sequence>
<accession>A0AAD5YYA6</accession>
<dbReference type="Proteomes" id="UP001213000">
    <property type="component" value="Unassembled WGS sequence"/>
</dbReference>
<protein>
    <submittedName>
        <fullName evidence="2">Uncharacterized protein</fullName>
    </submittedName>
</protein>